<evidence type="ECO:0000256" key="1">
    <source>
        <dbReference type="SAM" id="Phobius"/>
    </source>
</evidence>
<dbReference type="AlphaFoldDB" id="A0A0B2VC59"/>
<reference evidence="2 3" key="1">
    <citation type="submission" date="2014-11" db="EMBL/GenBank/DDBJ databases">
        <title>Genetic blueprint of the zoonotic pathogen Toxocara canis.</title>
        <authorList>
            <person name="Zhu X.-Q."/>
            <person name="Korhonen P.K."/>
            <person name="Cai H."/>
            <person name="Young N.D."/>
            <person name="Nejsum P."/>
            <person name="von Samson-Himmelstjerna G."/>
            <person name="Boag P.R."/>
            <person name="Tan P."/>
            <person name="Li Q."/>
            <person name="Min J."/>
            <person name="Yang Y."/>
            <person name="Wang X."/>
            <person name="Fang X."/>
            <person name="Hall R.S."/>
            <person name="Hofmann A."/>
            <person name="Sternberg P.W."/>
            <person name="Jex A.R."/>
            <person name="Gasser R.B."/>
        </authorList>
    </citation>
    <scope>NUCLEOTIDE SEQUENCE [LARGE SCALE GENOMIC DNA]</scope>
    <source>
        <strain evidence="2">PN_DK_2014</strain>
    </source>
</reference>
<proteinExistence type="predicted"/>
<dbReference type="Proteomes" id="UP000031036">
    <property type="component" value="Unassembled WGS sequence"/>
</dbReference>
<gene>
    <name evidence="2" type="ORF">Tcan_16722</name>
</gene>
<sequence>MDSQPRDTLAGRPIYWCPGGSGFPAYCPRATDPDEYTYCCTYGYDWSMPTCCRYPLHAGLIYALCVGAFIVAAVLIFLSCWFCPLCPFAVRAHKVAKERNSRKIRQLLNDPDIFEDSYKPAYFR</sequence>
<dbReference type="OrthoDB" id="5817941at2759"/>
<keyword evidence="1" id="KW-1133">Transmembrane helix</keyword>
<keyword evidence="3" id="KW-1185">Reference proteome</keyword>
<keyword evidence="1" id="KW-0812">Transmembrane</keyword>
<evidence type="ECO:0000313" key="2">
    <source>
        <dbReference type="EMBL" id="KHN78580.1"/>
    </source>
</evidence>
<name>A0A0B2VC59_TOXCA</name>
<organism evidence="2 3">
    <name type="scientific">Toxocara canis</name>
    <name type="common">Canine roundworm</name>
    <dbReference type="NCBI Taxonomy" id="6265"/>
    <lineage>
        <taxon>Eukaryota</taxon>
        <taxon>Metazoa</taxon>
        <taxon>Ecdysozoa</taxon>
        <taxon>Nematoda</taxon>
        <taxon>Chromadorea</taxon>
        <taxon>Rhabditida</taxon>
        <taxon>Spirurina</taxon>
        <taxon>Ascaridomorpha</taxon>
        <taxon>Ascaridoidea</taxon>
        <taxon>Toxocaridae</taxon>
        <taxon>Toxocara</taxon>
    </lineage>
</organism>
<protein>
    <submittedName>
        <fullName evidence="2">Uncharacterized protein</fullName>
    </submittedName>
</protein>
<dbReference type="OMA" id="YKPSCCM"/>
<feature type="transmembrane region" description="Helical" evidence="1">
    <location>
        <begin position="60"/>
        <end position="90"/>
    </location>
</feature>
<evidence type="ECO:0000313" key="3">
    <source>
        <dbReference type="Proteomes" id="UP000031036"/>
    </source>
</evidence>
<keyword evidence="1" id="KW-0472">Membrane</keyword>
<comment type="caution">
    <text evidence="2">The sequence shown here is derived from an EMBL/GenBank/DDBJ whole genome shotgun (WGS) entry which is preliminary data.</text>
</comment>
<accession>A0A0B2VC59</accession>
<dbReference type="EMBL" id="JPKZ01002083">
    <property type="protein sequence ID" value="KHN78580.1"/>
    <property type="molecule type" value="Genomic_DNA"/>
</dbReference>